<protein>
    <submittedName>
        <fullName evidence="3">Uncharacterized protein</fullName>
    </submittedName>
</protein>
<evidence type="ECO:0000256" key="2">
    <source>
        <dbReference type="SAM" id="SignalP"/>
    </source>
</evidence>
<dbReference type="EMBL" id="PYDT01000001">
    <property type="protein sequence ID" value="THU71661.1"/>
    <property type="molecule type" value="Genomic_DNA"/>
</dbReference>
<dbReference type="Proteomes" id="UP000317650">
    <property type="component" value="Chromosome 4"/>
</dbReference>
<gene>
    <name evidence="3" type="ORF">C4D60_Mb04t03830</name>
</gene>
<reference evidence="3 4" key="1">
    <citation type="journal article" date="2019" name="Nat. Plants">
        <title>Genome sequencing of Musa balbisiana reveals subgenome evolution and function divergence in polyploid bananas.</title>
        <authorList>
            <person name="Yao X."/>
        </authorList>
    </citation>
    <scope>NUCLEOTIDE SEQUENCE [LARGE SCALE GENOMIC DNA]</scope>
    <source>
        <strain evidence="4">cv. DH-PKW</strain>
        <tissue evidence="3">Leaves</tissue>
    </source>
</reference>
<feature type="signal peptide" evidence="2">
    <location>
        <begin position="1"/>
        <end position="26"/>
    </location>
</feature>
<name>A0A4S8K9E4_MUSBA</name>
<dbReference type="AlphaFoldDB" id="A0A4S8K9E4"/>
<feature type="compositionally biased region" description="Basic and acidic residues" evidence="1">
    <location>
        <begin position="166"/>
        <end position="186"/>
    </location>
</feature>
<comment type="caution">
    <text evidence="3">The sequence shown here is derived from an EMBL/GenBank/DDBJ whole genome shotgun (WGS) entry which is preliminary data.</text>
</comment>
<evidence type="ECO:0000256" key="1">
    <source>
        <dbReference type="SAM" id="MobiDB-lite"/>
    </source>
</evidence>
<evidence type="ECO:0000313" key="3">
    <source>
        <dbReference type="EMBL" id="THU71661.1"/>
    </source>
</evidence>
<accession>A0A4S8K9E4</accession>
<evidence type="ECO:0000313" key="4">
    <source>
        <dbReference type="Proteomes" id="UP000317650"/>
    </source>
</evidence>
<feature type="chain" id="PRO_5020579332" evidence="2">
    <location>
        <begin position="27"/>
        <end position="195"/>
    </location>
</feature>
<keyword evidence="4" id="KW-1185">Reference proteome</keyword>
<sequence length="195" mass="21501">MASSGRGPFSIHVMVVVLVLLQLLAAGAPVVSESAANNTLRPGEELPKYRRIRAHLKRLNRPSLKTIQALPEPLLLSFFLAGYNKLGFCWLHRVRMADLIDCVPSHLQPAFDHPMLKGSKTFGTTPSSLHPHGWSSIITAADQPVLSCYYLKPEKYADQNLAIPHPEARQKRGEGGQDINKGELFRDSVVNSANT</sequence>
<organism evidence="3 4">
    <name type="scientific">Musa balbisiana</name>
    <name type="common">Banana</name>
    <dbReference type="NCBI Taxonomy" id="52838"/>
    <lineage>
        <taxon>Eukaryota</taxon>
        <taxon>Viridiplantae</taxon>
        <taxon>Streptophyta</taxon>
        <taxon>Embryophyta</taxon>
        <taxon>Tracheophyta</taxon>
        <taxon>Spermatophyta</taxon>
        <taxon>Magnoliopsida</taxon>
        <taxon>Liliopsida</taxon>
        <taxon>Zingiberales</taxon>
        <taxon>Musaceae</taxon>
        <taxon>Musa</taxon>
    </lineage>
</organism>
<keyword evidence="2" id="KW-0732">Signal</keyword>
<proteinExistence type="predicted"/>
<dbReference type="STRING" id="52838.A0A4S8K9E4"/>
<feature type="region of interest" description="Disordered" evidence="1">
    <location>
        <begin position="161"/>
        <end position="195"/>
    </location>
</feature>